<protein>
    <submittedName>
        <fullName evidence="6">RNA recognition motif 1</fullName>
    </submittedName>
</protein>
<dbReference type="RefSeq" id="XP_005837305.1">
    <property type="nucleotide sequence ID" value="XM_005837248.1"/>
</dbReference>
<sequence>MNTISWSSLVLLVVASLGSLEEVNSDRACRSISSPLRLRGGFRGDDNQYDQGYGRDYGDRGGYRGRARGRGRGRGAPRGPPDGPIDPLKLFVSGLSWEVDDQQLMEAFQEFGNCEAKVMVDRYSGRSRGFGFVTFSEEHSAAKAIEEMNGRELLGRQITVTHARQKIYEQNSQSFDGQGGQGNADGLAGEEEPMENEES</sequence>
<dbReference type="InterPro" id="IPR000504">
    <property type="entry name" value="RRM_dom"/>
</dbReference>
<dbReference type="eggNOG" id="KOG0118">
    <property type="taxonomic scope" value="Eukaryota"/>
</dbReference>
<dbReference type="SMART" id="SM00361">
    <property type="entry name" value="RRM_1"/>
    <property type="match status" value="1"/>
</dbReference>
<evidence type="ECO:0000313" key="8">
    <source>
        <dbReference type="Proteomes" id="UP000011087"/>
    </source>
</evidence>
<dbReference type="KEGG" id="gtt:GUITHDRAFT_85468"/>
<proteinExistence type="predicted"/>
<dbReference type="InterPro" id="IPR035979">
    <property type="entry name" value="RBD_domain_sf"/>
</dbReference>
<dbReference type="Gene3D" id="3.30.70.330">
    <property type="match status" value="1"/>
</dbReference>
<dbReference type="PaxDb" id="55529-EKX50325"/>
<dbReference type="GO" id="GO:0003723">
    <property type="term" value="F:RNA binding"/>
    <property type="evidence" value="ECO:0007669"/>
    <property type="project" value="UniProtKB-UniRule"/>
</dbReference>
<evidence type="ECO:0000256" key="2">
    <source>
        <dbReference type="PROSITE-ProRule" id="PRU00176"/>
    </source>
</evidence>
<evidence type="ECO:0000256" key="3">
    <source>
        <dbReference type="SAM" id="MobiDB-lite"/>
    </source>
</evidence>
<dbReference type="AlphaFoldDB" id="L1JQ82"/>
<keyword evidence="4" id="KW-0732">Signal</keyword>
<gene>
    <name evidence="6" type="primary">sRRM1</name>
    <name evidence="6" type="ORF">GUITHDRAFT_85468</name>
</gene>
<feature type="compositionally biased region" description="Acidic residues" evidence="3">
    <location>
        <begin position="188"/>
        <end position="199"/>
    </location>
</feature>
<dbReference type="GeneID" id="17306886"/>
<dbReference type="STRING" id="905079.L1JQ82"/>
<organism evidence="6">
    <name type="scientific">Guillardia theta (strain CCMP2712)</name>
    <name type="common">Cryptophyte</name>
    <dbReference type="NCBI Taxonomy" id="905079"/>
    <lineage>
        <taxon>Eukaryota</taxon>
        <taxon>Cryptophyceae</taxon>
        <taxon>Pyrenomonadales</taxon>
        <taxon>Geminigeraceae</taxon>
        <taxon>Guillardia</taxon>
    </lineage>
</organism>
<dbReference type="PROSITE" id="PS50102">
    <property type="entry name" value="RRM"/>
    <property type="match status" value="1"/>
</dbReference>
<dbReference type="HOGENOM" id="CLU_1374512_0_0_1"/>
<feature type="domain" description="RRM" evidence="5">
    <location>
        <begin position="88"/>
        <end position="165"/>
    </location>
</feature>
<evidence type="ECO:0000256" key="4">
    <source>
        <dbReference type="SAM" id="SignalP"/>
    </source>
</evidence>
<feature type="region of interest" description="Disordered" evidence="3">
    <location>
        <begin position="168"/>
        <end position="199"/>
    </location>
</feature>
<dbReference type="EMBL" id="JH992979">
    <property type="protein sequence ID" value="EKX50325.1"/>
    <property type="molecule type" value="Genomic_DNA"/>
</dbReference>
<evidence type="ECO:0000313" key="6">
    <source>
        <dbReference type="EMBL" id="EKX50325.1"/>
    </source>
</evidence>
<dbReference type="EnsemblProtists" id="EKX50325">
    <property type="protein sequence ID" value="EKX50325"/>
    <property type="gene ID" value="GUITHDRAFT_85468"/>
</dbReference>
<evidence type="ECO:0000313" key="7">
    <source>
        <dbReference type="EnsemblProtists" id="EKX50325"/>
    </source>
</evidence>
<feature type="compositionally biased region" description="Basic residues" evidence="3">
    <location>
        <begin position="63"/>
        <end position="75"/>
    </location>
</feature>
<dbReference type="InterPro" id="IPR003954">
    <property type="entry name" value="RRM_euk-type"/>
</dbReference>
<dbReference type="OrthoDB" id="439808at2759"/>
<dbReference type="PANTHER" id="PTHR48027">
    <property type="entry name" value="HETEROGENEOUS NUCLEAR RIBONUCLEOPROTEIN 87F-RELATED"/>
    <property type="match status" value="1"/>
</dbReference>
<dbReference type="Proteomes" id="UP000011087">
    <property type="component" value="Unassembled WGS sequence"/>
</dbReference>
<dbReference type="OMA" id="GFAFETF"/>
<dbReference type="InterPro" id="IPR052462">
    <property type="entry name" value="SLIRP/GR-RBP-like"/>
</dbReference>
<feature type="region of interest" description="Disordered" evidence="3">
    <location>
        <begin position="47"/>
        <end position="85"/>
    </location>
</feature>
<name>L1JQ82_GUITC</name>
<evidence type="ECO:0000259" key="5">
    <source>
        <dbReference type="PROSITE" id="PS50102"/>
    </source>
</evidence>
<reference evidence="7" key="3">
    <citation type="submission" date="2016-03" db="UniProtKB">
        <authorList>
            <consortium name="EnsemblProtists"/>
        </authorList>
    </citation>
    <scope>IDENTIFICATION</scope>
</reference>
<reference evidence="6 8" key="1">
    <citation type="journal article" date="2012" name="Nature">
        <title>Algal genomes reveal evolutionary mosaicism and the fate of nucleomorphs.</title>
        <authorList>
            <consortium name="DOE Joint Genome Institute"/>
            <person name="Curtis B.A."/>
            <person name="Tanifuji G."/>
            <person name="Burki F."/>
            <person name="Gruber A."/>
            <person name="Irimia M."/>
            <person name="Maruyama S."/>
            <person name="Arias M.C."/>
            <person name="Ball S.G."/>
            <person name="Gile G.H."/>
            <person name="Hirakawa Y."/>
            <person name="Hopkins J.F."/>
            <person name="Kuo A."/>
            <person name="Rensing S.A."/>
            <person name="Schmutz J."/>
            <person name="Symeonidi A."/>
            <person name="Elias M."/>
            <person name="Eveleigh R.J."/>
            <person name="Herman E.K."/>
            <person name="Klute M.J."/>
            <person name="Nakayama T."/>
            <person name="Obornik M."/>
            <person name="Reyes-Prieto A."/>
            <person name="Armbrust E.V."/>
            <person name="Aves S.J."/>
            <person name="Beiko R.G."/>
            <person name="Coutinho P."/>
            <person name="Dacks J.B."/>
            <person name="Durnford D.G."/>
            <person name="Fast N.M."/>
            <person name="Green B.R."/>
            <person name="Grisdale C.J."/>
            <person name="Hempel F."/>
            <person name="Henrissat B."/>
            <person name="Hoppner M.P."/>
            <person name="Ishida K."/>
            <person name="Kim E."/>
            <person name="Koreny L."/>
            <person name="Kroth P.G."/>
            <person name="Liu Y."/>
            <person name="Malik S.B."/>
            <person name="Maier U.G."/>
            <person name="McRose D."/>
            <person name="Mock T."/>
            <person name="Neilson J.A."/>
            <person name="Onodera N.T."/>
            <person name="Poole A.M."/>
            <person name="Pritham E.J."/>
            <person name="Richards T.A."/>
            <person name="Rocap G."/>
            <person name="Roy S.W."/>
            <person name="Sarai C."/>
            <person name="Schaack S."/>
            <person name="Shirato S."/>
            <person name="Slamovits C.H."/>
            <person name="Spencer D.F."/>
            <person name="Suzuki S."/>
            <person name="Worden A.Z."/>
            <person name="Zauner S."/>
            <person name="Barry K."/>
            <person name="Bell C."/>
            <person name="Bharti A.K."/>
            <person name="Crow J.A."/>
            <person name="Grimwood J."/>
            <person name="Kramer R."/>
            <person name="Lindquist E."/>
            <person name="Lucas S."/>
            <person name="Salamov A."/>
            <person name="McFadden G.I."/>
            <person name="Lane C.E."/>
            <person name="Keeling P.J."/>
            <person name="Gray M.W."/>
            <person name="Grigoriev I.V."/>
            <person name="Archibald J.M."/>
        </authorList>
    </citation>
    <scope>NUCLEOTIDE SEQUENCE</scope>
    <source>
        <strain evidence="6 8">CCMP2712</strain>
    </source>
</reference>
<dbReference type="SMART" id="SM00360">
    <property type="entry name" value="RRM"/>
    <property type="match status" value="1"/>
</dbReference>
<dbReference type="SUPFAM" id="SSF54928">
    <property type="entry name" value="RNA-binding domain, RBD"/>
    <property type="match status" value="1"/>
</dbReference>
<accession>L1JQ82</accession>
<keyword evidence="8" id="KW-1185">Reference proteome</keyword>
<evidence type="ECO:0000256" key="1">
    <source>
        <dbReference type="ARBA" id="ARBA00022884"/>
    </source>
</evidence>
<keyword evidence="1 2" id="KW-0694">RNA-binding</keyword>
<feature type="signal peptide" evidence="4">
    <location>
        <begin position="1"/>
        <end position="25"/>
    </location>
</feature>
<reference evidence="8" key="2">
    <citation type="submission" date="2012-11" db="EMBL/GenBank/DDBJ databases">
        <authorList>
            <person name="Kuo A."/>
            <person name="Curtis B.A."/>
            <person name="Tanifuji G."/>
            <person name="Burki F."/>
            <person name="Gruber A."/>
            <person name="Irimia M."/>
            <person name="Maruyama S."/>
            <person name="Arias M.C."/>
            <person name="Ball S.G."/>
            <person name="Gile G.H."/>
            <person name="Hirakawa Y."/>
            <person name="Hopkins J.F."/>
            <person name="Rensing S.A."/>
            <person name="Schmutz J."/>
            <person name="Symeonidi A."/>
            <person name="Elias M."/>
            <person name="Eveleigh R.J."/>
            <person name="Herman E.K."/>
            <person name="Klute M.J."/>
            <person name="Nakayama T."/>
            <person name="Obornik M."/>
            <person name="Reyes-Prieto A."/>
            <person name="Armbrust E.V."/>
            <person name="Aves S.J."/>
            <person name="Beiko R.G."/>
            <person name="Coutinho P."/>
            <person name="Dacks J.B."/>
            <person name="Durnford D.G."/>
            <person name="Fast N.M."/>
            <person name="Green B.R."/>
            <person name="Grisdale C."/>
            <person name="Hempe F."/>
            <person name="Henrissat B."/>
            <person name="Hoppner M.P."/>
            <person name="Ishida K.-I."/>
            <person name="Kim E."/>
            <person name="Koreny L."/>
            <person name="Kroth P.G."/>
            <person name="Liu Y."/>
            <person name="Malik S.-B."/>
            <person name="Maier U.G."/>
            <person name="McRose D."/>
            <person name="Mock T."/>
            <person name="Neilson J.A."/>
            <person name="Onodera N.T."/>
            <person name="Poole A.M."/>
            <person name="Pritham E.J."/>
            <person name="Richards T.A."/>
            <person name="Rocap G."/>
            <person name="Roy S.W."/>
            <person name="Sarai C."/>
            <person name="Schaack S."/>
            <person name="Shirato S."/>
            <person name="Slamovits C.H."/>
            <person name="Spencer D.F."/>
            <person name="Suzuki S."/>
            <person name="Worden A.Z."/>
            <person name="Zauner S."/>
            <person name="Barry K."/>
            <person name="Bell C."/>
            <person name="Bharti A.K."/>
            <person name="Crow J.A."/>
            <person name="Grimwood J."/>
            <person name="Kramer R."/>
            <person name="Lindquist E."/>
            <person name="Lucas S."/>
            <person name="Salamov A."/>
            <person name="McFadden G.I."/>
            <person name="Lane C.E."/>
            <person name="Keeling P.J."/>
            <person name="Gray M.W."/>
            <person name="Grigoriev I.V."/>
            <person name="Archibald J.M."/>
        </authorList>
    </citation>
    <scope>NUCLEOTIDE SEQUENCE</scope>
    <source>
        <strain evidence="8">CCMP2712</strain>
    </source>
</reference>
<dbReference type="Pfam" id="PF00076">
    <property type="entry name" value="RRM_1"/>
    <property type="match status" value="1"/>
</dbReference>
<feature type="chain" id="PRO_5008771624" evidence="4">
    <location>
        <begin position="26"/>
        <end position="199"/>
    </location>
</feature>
<dbReference type="InterPro" id="IPR012677">
    <property type="entry name" value="Nucleotide-bd_a/b_plait_sf"/>
</dbReference>